<protein>
    <recommendedName>
        <fullName evidence="9">Fluoride-specific ion channel FluC</fullName>
    </recommendedName>
</protein>
<name>A0A328CDQ2_9DELT</name>
<evidence type="ECO:0000256" key="6">
    <source>
        <dbReference type="ARBA" id="ARBA00023303"/>
    </source>
</evidence>
<keyword evidence="3 9" id="KW-0812">Transmembrane</keyword>
<evidence type="ECO:0000256" key="9">
    <source>
        <dbReference type="HAMAP-Rule" id="MF_00454"/>
    </source>
</evidence>
<gene>
    <name evidence="9" type="primary">fluC</name>
    <name evidence="9" type="synonym">crcB</name>
    <name evidence="10" type="ORF">DL240_04640</name>
</gene>
<dbReference type="EMBL" id="QHKO01000001">
    <property type="protein sequence ID" value="RAL25561.1"/>
    <property type="molecule type" value="Genomic_DNA"/>
</dbReference>
<feature type="transmembrane region" description="Helical" evidence="9">
    <location>
        <begin position="99"/>
        <end position="121"/>
    </location>
</feature>
<evidence type="ECO:0000256" key="2">
    <source>
        <dbReference type="ARBA" id="ARBA00022475"/>
    </source>
</evidence>
<accession>A0A328CDQ2</accession>
<evidence type="ECO:0000256" key="5">
    <source>
        <dbReference type="ARBA" id="ARBA00023136"/>
    </source>
</evidence>
<keyword evidence="2 9" id="KW-1003">Cell membrane</keyword>
<dbReference type="HAMAP" id="MF_00454">
    <property type="entry name" value="FluC"/>
    <property type="match status" value="1"/>
</dbReference>
<comment type="function">
    <text evidence="9">Fluoride-specific ion channel. Important for reducing fluoride concentration in the cell, thus reducing its toxicity.</text>
</comment>
<feature type="binding site" evidence="9">
    <location>
        <position position="76"/>
    </location>
    <ligand>
        <name>Na(+)</name>
        <dbReference type="ChEBI" id="CHEBI:29101"/>
        <note>structural</note>
    </ligand>
</feature>
<keyword evidence="9" id="KW-0406">Ion transport</keyword>
<comment type="subcellular location">
    <subcellularLocation>
        <location evidence="1 9">Cell membrane</location>
        <topology evidence="1 9">Multi-pass membrane protein</topology>
    </subcellularLocation>
</comment>
<evidence type="ECO:0000256" key="4">
    <source>
        <dbReference type="ARBA" id="ARBA00022989"/>
    </source>
</evidence>
<dbReference type="GO" id="GO:0046872">
    <property type="term" value="F:metal ion binding"/>
    <property type="evidence" value="ECO:0007669"/>
    <property type="project" value="UniProtKB-KW"/>
</dbReference>
<evidence type="ECO:0000256" key="8">
    <source>
        <dbReference type="ARBA" id="ARBA00035585"/>
    </source>
</evidence>
<keyword evidence="9" id="KW-0479">Metal-binding</keyword>
<feature type="transmembrane region" description="Helical" evidence="9">
    <location>
        <begin position="33"/>
        <end position="52"/>
    </location>
</feature>
<comment type="caution">
    <text evidence="10">The sequence shown here is derived from an EMBL/GenBank/DDBJ whole genome shotgun (WGS) entry which is preliminary data.</text>
</comment>
<sequence length="124" mass="12553">MTVALIALGGALGALTRFAITRALLPLADRTRFPLATLLVNLGGSALLGALLTRAPSGEPLHHLPMLALGGLGFCGALTTFSTFAVETTRLAGTSRGRALIYVLATVLGAPLCLALAMSLAGRA</sequence>
<reference evidence="10 11" key="1">
    <citation type="submission" date="2018-05" db="EMBL/GenBank/DDBJ databases">
        <title>Lujinxingia marina gen. nov. sp. nov., a new facultative anaerobic member of the class Deltaproteobacteria, and proposal of Lujinxingaceae fam. nov.</title>
        <authorList>
            <person name="Li C.-M."/>
        </authorList>
    </citation>
    <scope>NUCLEOTIDE SEQUENCE [LARGE SCALE GENOMIC DNA]</scope>
    <source>
        <strain evidence="10 11">B210</strain>
    </source>
</reference>
<keyword evidence="11" id="KW-1185">Reference proteome</keyword>
<evidence type="ECO:0000256" key="7">
    <source>
        <dbReference type="ARBA" id="ARBA00035120"/>
    </source>
</evidence>
<dbReference type="PANTHER" id="PTHR28259">
    <property type="entry name" value="FLUORIDE EXPORT PROTEIN 1-RELATED"/>
    <property type="match status" value="1"/>
</dbReference>
<keyword evidence="5 9" id="KW-0472">Membrane</keyword>
<dbReference type="PANTHER" id="PTHR28259:SF1">
    <property type="entry name" value="FLUORIDE EXPORT PROTEIN 1-RELATED"/>
    <property type="match status" value="1"/>
</dbReference>
<dbReference type="InterPro" id="IPR003691">
    <property type="entry name" value="FluC"/>
</dbReference>
<dbReference type="GO" id="GO:0140114">
    <property type="term" value="P:cellular detoxification of fluoride"/>
    <property type="evidence" value="ECO:0007669"/>
    <property type="project" value="UniProtKB-UniRule"/>
</dbReference>
<keyword evidence="9" id="KW-0915">Sodium</keyword>
<comment type="similarity">
    <text evidence="7 9">Belongs to the fluoride channel Fluc/FEX (TC 1.A.43) family.</text>
</comment>
<comment type="catalytic activity">
    <reaction evidence="8">
        <text>fluoride(in) = fluoride(out)</text>
        <dbReference type="Rhea" id="RHEA:76159"/>
        <dbReference type="ChEBI" id="CHEBI:17051"/>
    </reaction>
    <physiologicalReaction direction="left-to-right" evidence="8">
        <dbReference type="Rhea" id="RHEA:76160"/>
    </physiologicalReaction>
</comment>
<evidence type="ECO:0000313" key="10">
    <source>
        <dbReference type="EMBL" id="RAL25561.1"/>
    </source>
</evidence>
<keyword evidence="6 9" id="KW-0407">Ion channel</keyword>
<dbReference type="Pfam" id="PF02537">
    <property type="entry name" value="CRCB"/>
    <property type="match status" value="1"/>
</dbReference>
<keyword evidence="9" id="KW-0813">Transport</keyword>
<organism evidence="10 11">
    <name type="scientific">Lujinxingia litoralis</name>
    <dbReference type="NCBI Taxonomy" id="2211119"/>
    <lineage>
        <taxon>Bacteria</taxon>
        <taxon>Deltaproteobacteria</taxon>
        <taxon>Bradymonadales</taxon>
        <taxon>Lujinxingiaceae</taxon>
        <taxon>Lujinxingia</taxon>
    </lineage>
</organism>
<keyword evidence="4 9" id="KW-1133">Transmembrane helix</keyword>
<dbReference type="Proteomes" id="UP000249169">
    <property type="component" value="Unassembled WGS sequence"/>
</dbReference>
<proteinExistence type="inferred from homology"/>
<feature type="binding site" evidence="9">
    <location>
        <position position="79"/>
    </location>
    <ligand>
        <name>Na(+)</name>
        <dbReference type="ChEBI" id="CHEBI:29101"/>
        <note>structural</note>
    </ligand>
</feature>
<dbReference type="GO" id="GO:0005886">
    <property type="term" value="C:plasma membrane"/>
    <property type="evidence" value="ECO:0007669"/>
    <property type="project" value="UniProtKB-SubCell"/>
</dbReference>
<evidence type="ECO:0000256" key="3">
    <source>
        <dbReference type="ARBA" id="ARBA00022692"/>
    </source>
</evidence>
<dbReference type="GO" id="GO:0062054">
    <property type="term" value="F:fluoride channel activity"/>
    <property type="evidence" value="ECO:0007669"/>
    <property type="project" value="UniProtKB-UniRule"/>
</dbReference>
<dbReference type="AlphaFoldDB" id="A0A328CDQ2"/>
<comment type="activity regulation">
    <text evidence="9">Na(+) is not transported, but it plays an essential structural role and its presence is essential for fluoride channel function.</text>
</comment>
<evidence type="ECO:0000256" key="1">
    <source>
        <dbReference type="ARBA" id="ARBA00004651"/>
    </source>
</evidence>
<feature type="transmembrane region" description="Helical" evidence="9">
    <location>
        <begin position="64"/>
        <end position="87"/>
    </location>
</feature>
<evidence type="ECO:0000313" key="11">
    <source>
        <dbReference type="Proteomes" id="UP000249169"/>
    </source>
</evidence>